<reference evidence="4 5" key="1">
    <citation type="submission" date="2019-02" db="EMBL/GenBank/DDBJ databases">
        <title>Genomic Encyclopedia of Type Strains, Phase IV (KMG-IV): sequencing the most valuable type-strain genomes for metagenomic binning, comparative biology and taxonomic classification.</title>
        <authorList>
            <person name="Goeker M."/>
        </authorList>
    </citation>
    <scope>NUCLEOTIDE SEQUENCE [LARGE SCALE GENOMIC DNA]</scope>
    <source>
        <strain evidence="4 5">DSM 101727</strain>
    </source>
</reference>
<proteinExistence type="predicted"/>
<feature type="region of interest" description="Disordered" evidence="1">
    <location>
        <begin position="1"/>
        <end position="30"/>
    </location>
</feature>
<dbReference type="EMBL" id="SGWQ01000012">
    <property type="protein sequence ID" value="RZS32532.1"/>
    <property type="molecule type" value="Genomic_DNA"/>
</dbReference>
<evidence type="ECO:0000256" key="1">
    <source>
        <dbReference type="SAM" id="MobiDB-lite"/>
    </source>
</evidence>
<dbReference type="Pfam" id="PF26056">
    <property type="entry name" value="DUF8017"/>
    <property type="match status" value="1"/>
</dbReference>
<feature type="compositionally biased region" description="Low complexity" evidence="1">
    <location>
        <begin position="73"/>
        <end position="94"/>
    </location>
</feature>
<comment type="caution">
    <text evidence="4">The sequence shown here is derived from an EMBL/GenBank/DDBJ whole genome shotgun (WGS) entry which is preliminary data.</text>
</comment>
<feature type="domain" description="DUF8017" evidence="3">
    <location>
        <begin position="104"/>
        <end position="294"/>
    </location>
</feature>
<feature type="transmembrane region" description="Helical" evidence="2">
    <location>
        <begin position="37"/>
        <end position="59"/>
    </location>
</feature>
<keyword evidence="2" id="KW-0812">Transmembrane</keyword>
<sequence>MATLSPVHEPSGSFPSGGYQGLGAFGQPEPPRRPRKWLVPVLCTVIVVAVVATVAVVLLNSQDEPRSAPPPATTSATTTVRTTTAPAPTTTRPSNPLEAPATKPAIVPGWRAVVFPNSPNAYDVPPTWEFDVGDKRMNVAYGNPELGGGQITLDVAAVTKPGYCQEKPGKVRAAAGVTAHQDSSAGAAAKAVAQKAMQIGYLSAPGAPPTTTAVSEPRPVTLTGGVQAFVVIARATKVTPPHPCLSPAGTVVVMGVPATAPATGSVLLFAHSDQGVPDAVSEADLEKIVTSYRRG</sequence>
<feature type="region of interest" description="Disordered" evidence="1">
    <location>
        <begin position="62"/>
        <end position="102"/>
    </location>
</feature>
<accession>A0A4Q7KF85</accession>
<evidence type="ECO:0000256" key="2">
    <source>
        <dbReference type="SAM" id="Phobius"/>
    </source>
</evidence>
<dbReference type="Proteomes" id="UP000294257">
    <property type="component" value="Unassembled WGS sequence"/>
</dbReference>
<organism evidence="4 5">
    <name type="scientific">Herbihabitans rhizosphaerae</name>
    <dbReference type="NCBI Taxonomy" id="1872711"/>
    <lineage>
        <taxon>Bacteria</taxon>
        <taxon>Bacillati</taxon>
        <taxon>Actinomycetota</taxon>
        <taxon>Actinomycetes</taxon>
        <taxon>Pseudonocardiales</taxon>
        <taxon>Pseudonocardiaceae</taxon>
        <taxon>Herbihabitans</taxon>
    </lineage>
</organism>
<keyword evidence="2" id="KW-0472">Membrane</keyword>
<evidence type="ECO:0000259" key="3">
    <source>
        <dbReference type="Pfam" id="PF26056"/>
    </source>
</evidence>
<name>A0A4Q7KF85_9PSEU</name>
<dbReference type="InterPro" id="IPR058330">
    <property type="entry name" value="DUF8017"/>
</dbReference>
<protein>
    <recommendedName>
        <fullName evidence="3">DUF8017 domain-containing protein</fullName>
    </recommendedName>
</protein>
<keyword evidence="5" id="KW-1185">Reference proteome</keyword>
<gene>
    <name evidence="4" type="ORF">EV193_112166</name>
</gene>
<evidence type="ECO:0000313" key="5">
    <source>
        <dbReference type="Proteomes" id="UP000294257"/>
    </source>
</evidence>
<evidence type="ECO:0000313" key="4">
    <source>
        <dbReference type="EMBL" id="RZS32532.1"/>
    </source>
</evidence>
<keyword evidence="2" id="KW-1133">Transmembrane helix</keyword>
<dbReference type="AlphaFoldDB" id="A0A4Q7KF85"/>